<sequence>MRQIDDGVDGLSLITTPGSVLPPPPPPYPATMTSGERTKGSAPSSSPGGDLLSDRLFDQGYRADVKIYSSSGVIIDALMLISS</sequence>
<comment type="caution">
    <text evidence="1">The sequence shown here is derived from an EMBL/GenBank/DDBJ whole genome shotgun (WGS) entry which is preliminary data.</text>
</comment>
<name>A0ACB9N3K5_9MYRT</name>
<dbReference type="Proteomes" id="UP001057402">
    <property type="component" value="Chromosome 8"/>
</dbReference>
<evidence type="ECO:0000313" key="2">
    <source>
        <dbReference type="Proteomes" id="UP001057402"/>
    </source>
</evidence>
<accession>A0ACB9N3K5</accession>
<reference evidence="2" key="1">
    <citation type="journal article" date="2023" name="Front. Plant Sci.">
        <title>Chromosomal-level genome assembly of Melastoma candidum provides insights into trichome evolution.</title>
        <authorList>
            <person name="Zhong Y."/>
            <person name="Wu W."/>
            <person name="Sun C."/>
            <person name="Zou P."/>
            <person name="Liu Y."/>
            <person name="Dai S."/>
            <person name="Zhou R."/>
        </authorList>
    </citation>
    <scope>NUCLEOTIDE SEQUENCE [LARGE SCALE GENOMIC DNA]</scope>
</reference>
<evidence type="ECO:0000313" key="1">
    <source>
        <dbReference type="EMBL" id="KAI4330249.1"/>
    </source>
</evidence>
<organism evidence="1 2">
    <name type="scientific">Melastoma candidum</name>
    <dbReference type="NCBI Taxonomy" id="119954"/>
    <lineage>
        <taxon>Eukaryota</taxon>
        <taxon>Viridiplantae</taxon>
        <taxon>Streptophyta</taxon>
        <taxon>Embryophyta</taxon>
        <taxon>Tracheophyta</taxon>
        <taxon>Spermatophyta</taxon>
        <taxon>Magnoliopsida</taxon>
        <taxon>eudicotyledons</taxon>
        <taxon>Gunneridae</taxon>
        <taxon>Pentapetalae</taxon>
        <taxon>rosids</taxon>
        <taxon>malvids</taxon>
        <taxon>Myrtales</taxon>
        <taxon>Melastomataceae</taxon>
        <taxon>Melastomatoideae</taxon>
        <taxon>Melastomateae</taxon>
        <taxon>Melastoma</taxon>
    </lineage>
</organism>
<gene>
    <name evidence="1" type="ORF">MLD38_028549</name>
</gene>
<proteinExistence type="predicted"/>
<keyword evidence="2" id="KW-1185">Reference proteome</keyword>
<protein>
    <submittedName>
        <fullName evidence="1">Uncharacterized protein</fullName>
    </submittedName>
</protein>
<dbReference type="EMBL" id="CM042887">
    <property type="protein sequence ID" value="KAI4330249.1"/>
    <property type="molecule type" value="Genomic_DNA"/>
</dbReference>